<name>A0A5Q2MN12_9ACTN</name>
<organism evidence="2 3">
    <name type="scientific">Aeromicrobium yanjiei</name>
    <dbReference type="NCBI Taxonomy" id="2662028"/>
    <lineage>
        <taxon>Bacteria</taxon>
        <taxon>Bacillati</taxon>
        <taxon>Actinomycetota</taxon>
        <taxon>Actinomycetes</taxon>
        <taxon>Propionibacteriales</taxon>
        <taxon>Nocardioidaceae</taxon>
        <taxon>Aeromicrobium</taxon>
    </lineage>
</organism>
<dbReference type="KEGG" id="aef:GEV26_10925"/>
<reference evidence="2 3" key="1">
    <citation type="submission" date="2019-11" db="EMBL/GenBank/DDBJ databases">
        <authorList>
            <person name="Li J."/>
        </authorList>
    </citation>
    <scope>NUCLEOTIDE SEQUENCE [LARGE SCALE GENOMIC DNA]</scope>
    <source>
        <strain evidence="2 3">MF47</strain>
    </source>
</reference>
<dbReference type="InterPro" id="IPR011528">
    <property type="entry name" value="NERD"/>
</dbReference>
<feature type="domain" description="NERD" evidence="1">
    <location>
        <begin position="17"/>
        <end position="125"/>
    </location>
</feature>
<dbReference type="EMBL" id="CP045737">
    <property type="protein sequence ID" value="QGG41835.1"/>
    <property type="molecule type" value="Genomic_DNA"/>
</dbReference>
<dbReference type="GO" id="GO:0000725">
    <property type="term" value="P:recombinational repair"/>
    <property type="evidence" value="ECO:0007669"/>
    <property type="project" value="TreeGrafter"/>
</dbReference>
<dbReference type="InterPro" id="IPR027417">
    <property type="entry name" value="P-loop_NTPase"/>
</dbReference>
<dbReference type="GO" id="GO:0043138">
    <property type="term" value="F:3'-5' DNA helicase activity"/>
    <property type="evidence" value="ECO:0007669"/>
    <property type="project" value="TreeGrafter"/>
</dbReference>
<evidence type="ECO:0000313" key="3">
    <source>
        <dbReference type="Proteomes" id="UP000392064"/>
    </source>
</evidence>
<dbReference type="PANTHER" id="PTHR11070">
    <property type="entry name" value="UVRD / RECB / PCRA DNA HELICASE FAMILY MEMBER"/>
    <property type="match status" value="1"/>
</dbReference>
<accession>A0A5Q2MN12</accession>
<keyword evidence="3" id="KW-1185">Reference proteome</keyword>
<proteinExistence type="predicted"/>
<dbReference type="GO" id="GO:0003677">
    <property type="term" value="F:DNA binding"/>
    <property type="evidence" value="ECO:0007669"/>
    <property type="project" value="InterPro"/>
</dbReference>
<evidence type="ECO:0000313" key="2">
    <source>
        <dbReference type="EMBL" id="QGG41835.1"/>
    </source>
</evidence>
<evidence type="ECO:0000259" key="1">
    <source>
        <dbReference type="Pfam" id="PF08378"/>
    </source>
</evidence>
<dbReference type="SUPFAM" id="SSF52540">
    <property type="entry name" value="P-loop containing nucleoside triphosphate hydrolases"/>
    <property type="match status" value="1"/>
</dbReference>
<dbReference type="AlphaFoldDB" id="A0A5Q2MN12"/>
<dbReference type="RefSeq" id="WP_153653101.1">
    <property type="nucleotide sequence ID" value="NZ_CP045737.1"/>
</dbReference>
<dbReference type="PANTHER" id="PTHR11070:SF2">
    <property type="entry name" value="ATP-DEPENDENT DNA HELICASE SRS2"/>
    <property type="match status" value="1"/>
</dbReference>
<gene>
    <name evidence="2" type="ORF">GEV26_10925</name>
</gene>
<protein>
    <submittedName>
        <fullName evidence="2">AAA family ATPase</fullName>
    </submittedName>
</protein>
<dbReference type="InterPro" id="IPR000212">
    <property type="entry name" value="DNA_helicase_UvrD/REP"/>
</dbReference>
<dbReference type="Proteomes" id="UP000392064">
    <property type="component" value="Chromosome"/>
</dbReference>
<dbReference type="Pfam" id="PF08378">
    <property type="entry name" value="NERD"/>
    <property type="match status" value="1"/>
</dbReference>
<dbReference type="Gene3D" id="3.40.50.300">
    <property type="entry name" value="P-loop containing nucleotide triphosphate hydrolases"/>
    <property type="match status" value="2"/>
</dbReference>
<dbReference type="GO" id="GO:0005524">
    <property type="term" value="F:ATP binding"/>
    <property type="evidence" value="ECO:0007669"/>
    <property type="project" value="InterPro"/>
</dbReference>
<sequence>MPTPMLWPEEPKFASGAEQRVWTALREQLGENDLLIANQRFTDHARDYELDIAVVFEGLGVVVLEIKGGKVWVEHGKWFQELPEGVKRRDPVEQAMTAKHVLKKWVEDSMAWAGKRPILWAHGVVLPNVRLDPQFDMPDCHRWMVVDRADMDDVVSRLRNMLTMQERDARPCDAMDIVAIHEALQGRFLPQRFSATLPSDAVADRVADHDDVIERLSLEQSRILDFIAHVDQVEIRGGAGSGKTWLAVEQARRLARDGQRVALMSYSRGLSVWMGRRLSTFGHKDQPAYVGTFHGLGAEWGATEGDDNDSDFWENRLPQEMLGLVRELEWGELFDAIVIDEAQDFADSWWPVVLEALKYEDSGLYVFTDEGQRIFHRFGDSPAGLVPLILDRNLRNTKQISQTFSPMAPNRLRVSQHEGEEVRFVECSHEDALDRADDMVDQLIDEGWQPSDIAVLTTGPRHPEQKSRQEAGWQSYWDSFWDKDQVFYGHVSGFKGLERPAVILAVNEQPGRDRATERLYVGLSRARDLLVVCGDAEHIEAQGGPAVLKRLRGIR</sequence>